<gene>
    <name evidence="2" type="ORF">DES49_2708</name>
</gene>
<feature type="transmembrane region" description="Helical" evidence="1">
    <location>
        <begin position="33"/>
        <end position="62"/>
    </location>
</feature>
<proteinExistence type="predicted"/>
<reference evidence="2 3" key="1">
    <citation type="submission" date="2019-03" db="EMBL/GenBank/DDBJ databases">
        <title>Genomic Encyclopedia of Type Strains, Phase IV (KMG-IV): sequencing the most valuable type-strain genomes for metagenomic binning, comparative biology and taxonomic classification.</title>
        <authorList>
            <person name="Goeker M."/>
        </authorList>
    </citation>
    <scope>NUCLEOTIDE SEQUENCE [LARGE SCALE GENOMIC DNA]</scope>
    <source>
        <strain evidence="2 3">DSM 15505</strain>
    </source>
</reference>
<dbReference type="EMBL" id="SOAX01000007">
    <property type="protein sequence ID" value="TDT37748.1"/>
    <property type="molecule type" value="Genomic_DNA"/>
</dbReference>
<feature type="transmembrane region" description="Helical" evidence="1">
    <location>
        <begin position="113"/>
        <end position="130"/>
    </location>
</feature>
<dbReference type="RefSeq" id="WP_243865051.1">
    <property type="nucleotide sequence ID" value="NZ_SOAX01000007.1"/>
</dbReference>
<feature type="transmembrane region" description="Helical" evidence="1">
    <location>
        <begin position="208"/>
        <end position="229"/>
    </location>
</feature>
<evidence type="ECO:0000313" key="2">
    <source>
        <dbReference type="EMBL" id="TDT37748.1"/>
    </source>
</evidence>
<evidence type="ECO:0000313" key="3">
    <source>
        <dbReference type="Proteomes" id="UP000295830"/>
    </source>
</evidence>
<dbReference type="AlphaFoldDB" id="A0A4V3EPF9"/>
<organism evidence="2 3">
    <name type="scientific">Halospina denitrificans</name>
    <dbReference type="NCBI Taxonomy" id="332522"/>
    <lineage>
        <taxon>Bacteria</taxon>
        <taxon>Pseudomonadati</taxon>
        <taxon>Pseudomonadota</taxon>
        <taxon>Gammaproteobacteria</taxon>
        <taxon>Halospina</taxon>
    </lineage>
</organism>
<name>A0A4V3EPF9_9GAMM</name>
<evidence type="ECO:0000256" key="1">
    <source>
        <dbReference type="SAM" id="Phobius"/>
    </source>
</evidence>
<sequence>MAILVFLNAWLLTRLWFTFRDRPLPTREWTVLALVQVVLVGVLTPGLHTLALVATVIASLALSEALVPEERLNAGRLAGGALVGMVAFLSAHFGSPGSWLLPVQQPEVLRPAMLGLLGFLLVANETNLAIRTLLHRFQMEPTTPTKGETRTVDDREYNAGRVIGMLERWLIYLVVVFAQNYNVIALILAAKGFARFRQMDEREFAEYVLIGTLASLLFTIVIGQSILYFL</sequence>
<keyword evidence="3" id="KW-1185">Reference proteome</keyword>
<feature type="transmembrane region" description="Helical" evidence="1">
    <location>
        <begin position="169"/>
        <end position="188"/>
    </location>
</feature>
<protein>
    <submittedName>
        <fullName evidence="2">Uncharacterized protein</fullName>
    </submittedName>
</protein>
<keyword evidence="1" id="KW-0472">Membrane</keyword>
<accession>A0A4V3EPF9</accession>
<feature type="transmembrane region" description="Helical" evidence="1">
    <location>
        <begin position="74"/>
        <end position="93"/>
    </location>
</feature>
<comment type="caution">
    <text evidence="2">The sequence shown here is derived from an EMBL/GenBank/DDBJ whole genome shotgun (WGS) entry which is preliminary data.</text>
</comment>
<keyword evidence="1" id="KW-0812">Transmembrane</keyword>
<dbReference type="Proteomes" id="UP000295830">
    <property type="component" value="Unassembled WGS sequence"/>
</dbReference>
<keyword evidence="1" id="KW-1133">Transmembrane helix</keyword>